<dbReference type="Gene3D" id="2.60.120.10">
    <property type="entry name" value="Jelly Rolls"/>
    <property type="match status" value="2"/>
</dbReference>
<evidence type="ECO:0000313" key="1">
    <source>
        <dbReference type="EMBL" id="SVA96429.1"/>
    </source>
</evidence>
<dbReference type="EMBL" id="UINC01023880">
    <property type="protein sequence ID" value="SVA96429.1"/>
    <property type="molecule type" value="Genomic_DNA"/>
</dbReference>
<organism evidence="1">
    <name type="scientific">marine metagenome</name>
    <dbReference type="NCBI Taxonomy" id="408172"/>
    <lineage>
        <taxon>unclassified sequences</taxon>
        <taxon>metagenomes</taxon>
        <taxon>ecological metagenomes</taxon>
    </lineage>
</organism>
<name>A0A382A4Z0_9ZZZZ</name>
<dbReference type="AlphaFoldDB" id="A0A382A4Z0"/>
<sequence length="508" mass="58221">MKRIITPLLAFFVASSVISTKADHHKEVELPQAKHIPGTWKRTWITPEGEPASMTKVIKASDATNHFVETINNSRELKFKVESVVGNMLKFQGLEGRTKNEETKKWNEWNKNNISYLFQVDEFFWNEVFNDLENSTKRRFSRVITGDESHTYQDLARRKLSILKPYIGLWKGSVDIRESETYGISAQKWEINHPVRYNNDETMVVWQWEADSFDAHGVISYDAHSGNIFSNYHTSTGVQISAKLVATWDNKFLWERRGTSPSGLVYEKCLFDLSKPEVFRHKIMDRTLNGLLQPDDPEIVLNKVIEHATIADPTHYKVEFENEYVKVLRVKYGPYEKSPMHSHGWLAGVHLTDAKARFTPKGGKGEIRDIKAGDIGLGESEIHTVENMTDKDWETILVEFKKEYPGDISELKRNATIVDPKHYSVEIENDRARIVRVKYGPNAKSVMHQHNPGVVIFLNSTKHKLINEDGSIVNADFKSGDVLWADAATHEGINLENKPIDVVFVELK</sequence>
<accession>A0A382A4Z0</accession>
<dbReference type="InterPro" id="IPR014710">
    <property type="entry name" value="RmlC-like_jellyroll"/>
</dbReference>
<proteinExistence type="predicted"/>
<protein>
    <submittedName>
        <fullName evidence="1">Uncharacterized protein</fullName>
    </submittedName>
</protein>
<reference evidence="1" key="1">
    <citation type="submission" date="2018-05" db="EMBL/GenBank/DDBJ databases">
        <authorList>
            <person name="Lanie J.A."/>
            <person name="Ng W.-L."/>
            <person name="Kazmierczak K.M."/>
            <person name="Andrzejewski T.M."/>
            <person name="Davidsen T.M."/>
            <person name="Wayne K.J."/>
            <person name="Tettelin H."/>
            <person name="Glass J.I."/>
            <person name="Rusch D."/>
            <person name="Podicherti R."/>
            <person name="Tsui H.-C.T."/>
            <person name="Winkler M.E."/>
        </authorList>
    </citation>
    <scope>NUCLEOTIDE SEQUENCE</scope>
</reference>
<gene>
    <name evidence="1" type="ORF">METZ01_LOCUS149283</name>
</gene>